<feature type="domain" description="CAAX prenyl protease 2/Lysostaphin resistance protein A-like" evidence="2">
    <location>
        <begin position="133"/>
        <end position="228"/>
    </location>
</feature>
<evidence type="ECO:0000313" key="3">
    <source>
        <dbReference type="EMBL" id="GLX76974.1"/>
    </source>
</evidence>
<keyword evidence="1" id="KW-1133">Transmembrane helix</keyword>
<dbReference type="PANTHER" id="PTHR39430:SF1">
    <property type="entry name" value="PROTEASE"/>
    <property type="match status" value="1"/>
</dbReference>
<evidence type="ECO:0000259" key="2">
    <source>
        <dbReference type="Pfam" id="PF02517"/>
    </source>
</evidence>
<dbReference type="Proteomes" id="UP001157186">
    <property type="component" value="Unassembled WGS sequence"/>
</dbReference>
<keyword evidence="1" id="KW-0812">Transmembrane</keyword>
<feature type="transmembrane region" description="Helical" evidence="1">
    <location>
        <begin position="128"/>
        <end position="151"/>
    </location>
</feature>
<gene>
    <name evidence="3" type="ORF">tinsulaeT_03140</name>
</gene>
<proteinExistence type="predicted"/>
<accession>A0ABQ6GPA6</accession>
<reference evidence="3 4" key="1">
    <citation type="submission" date="2023-03" db="EMBL/GenBank/DDBJ databases">
        <title>Draft genome sequence of Thalassotalea insulae KCTC 62186T.</title>
        <authorList>
            <person name="Sawabe T."/>
        </authorList>
    </citation>
    <scope>NUCLEOTIDE SEQUENCE [LARGE SCALE GENOMIC DNA]</scope>
    <source>
        <strain evidence="3 4">KCTC 62186</strain>
    </source>
</reference>
<keyword evidence="1" id="KW-0472">Membrane</keyword>
<keyword evidence="4" id="KW-1185">Reference proteome</keyword>
<feature type="transmembrane region" description="Helical" evidence="1">
    <location>
        <begin position="56"/>
        <end position="76"/>
    </location>
</feature>
<feature type="transmembrane region" description="Helical" evidence="1">
    <location>
        <begin position="266"/>
        <end position="284"/>
    </location>
</feature>
<evidence type="ECO:0000313" key="4">
    <source>
        <dbReference type="Proteomes" id="UP001157186"/>
    </source>
</evidence>
<dbReference type="Pfam" id="PF02517">
    <property type="entry name" value="Rce1-like"/>
    <property type="match status" value="1"/>
</dbReference>
<name>A0ABQ6GPA6_9GAMM</name>
<protein>
    <submittedName>
        <fullName evidence="3">Membrane protein</fullName>
    </submittedName>
</protein>
<feature type="transmembrane region" description="Helical" evidence="1">
    <location>
        <begin position="96"/>
        <end position="122"/>
    </location>
</feature>
<feature type="transmembrane region" description="Helical" evidence="1">
    <location>
        <begin position="25"/>
        <end position="44"/>
    </location>
</feature>
<dbReference type="InterPro" id="IPR003675">
    <property type="entry name" value="Rce1/LyrA-like_dom"/>
</dbReference>
<sequence>MNNNKIIRYINSLIFNQQQKLRNGWWILLFIALVAATRPLYSFIKPELITAGLSDTMLEALSLVLITLVTWICIALRKEGFKDVGLAINGQWFYQLALGCLIGFGQIVLIVIILMLFGAVAFNVSSNISLSGLLSAAYVMLCAVILEELLFRGFIFQRLVNGTSFWFAQLLFALVFAYGHWDNPDMTGVVKWFASLDLALAAMVFGLAYYRTQSLALPIGLHFGWNYFQGHLFGFGVSGHQLSGVLEPSFTDFPVWFTGGSFGPEASMLSVLVDLGLLLILWRWQGIAHNQNKIIKHEQASNNQVPLNEAN</sequence>
<dbReference type="EMBL" id="BSST01000001">
    <property type="protein sequence ID" value="GLX76974.1"/>
    <property type="molecule type" value="Genomic_DNA"/>
</dbReference>
<dbReference type="PANTHER" id="PTHR39430">
    <property type="entry name" value="MEMBRANE-ASSOCIATED PROTEASE-RELATED"/>
    <property type="match status" value="1"/>
</dbReference>
<feature type="transmembrane region" description="Helical" evidence="1">
    <location>
        <begin position="224"/>
        <end position="246"/>
    </location>
</feature>
<organism evidence="3 4">
    <name type="scientific">Thalassotalea insulae</name>
    <dbReference type="NCBI Taxonomy" id="2056778"/>
    <lineage>
        <taxon>Bacteria</taxon>
        <taxon>Pseudomonadati</taxon>
        <taxon>Pseudomonadota</taxon>
        <taxon>Gammaproteobacteria</taxon>
        <taxon>Alteromonadales</taxon>
        <taxon>Colwelliaceae</taxon>
        <taxon>Thalassotalea</taxon>
    </lineage>
</organism>
<feature type="transmembrane region" description="Helical" evidence="1">
    <location>
        <begin position="163"/>
        <end position="181"/>
    </location>
</feature>
<evidence type="ECO:0000256" key="1">
    <source>
        <dbReference type="SAM" id="Phobius"/>
    </source>
</evidence>
<comment type="caution">
    <text evidence="3">The sequence shown here is derived from an EMBL/GenBank/DDBJ whole genome shotgun (WGS) entry which is preliminary data.</text>
</comment>
<dbReference type="RefSeq" id="WP_284242785.1">
    <property type="nucleotide sequence ID" value="NZ_BSST01000001.1"/>
</dbReference>
<feature type="transmembrane region" description="Helical" evidence="1">
    <location>
        <begin position="193"/>
        <end position="212"/>
    </location>
</feature>